<proteinExistence type="inferred from homology"/>
<dbReference type="SMART" id="SM00195">
    <property type="entry name" value="DSPc"/>
    <property type="match status" value="1"/>
</dbReference>
<evidence type="ECO:0000256" key="5">
    <source>
        <dbReference type="ARBA" id="ARBA00048336"/>
    </source>
</evidence>
<sequence length="210" mass="23903">MELTRYDNLKTTLRQLLTGELHRMSWNDMDEVFPGIFLGGVDAAKNAEKLKKLGVTHVVNSSYTTKPTFSALGVGTSEEFYQRRGFECQFLGLPAVDISGFKISQYFDKATDFIHSAVENNGKVLVHCFMGVSRSATLVLAYLMLRQNMTAPQALTHVRSKRLIHPNEGFLDQICHLHKRLYEYDPRATITEINDEDNNEKENGQVMRLQ</sequence>
<dbReference type="InterPro" id="IPR020422">
    <property type="entry name" value="TYR_PHOSPHATASE_DUAL_dom"/>
</dbReference>
<comment type="caution">
    <text evidence="10">The sequence shown here is derived from an EMBL/GenBank/DDBJ whole genome shotgun (WGS) entry which is preliminary data.</text>
</comment>
<dbReference type="Proteomes" id="UP000198287">
    <property type="component" value="Unassembled WGS sequence"/>
</dbReference>
<evidence type="ECO:0000259" key="9">
    <source>
        <dbReference type="PROSITE" id="PS50056"/>
    </source>
</evidence>
<feature type="active site" description="Phosphocysteine intermediate" evidence="6">
    <location>
        <position position="128"/>
    </location>
</feature>
<comment type="catalytic activity">
    <reaction evidence="4 7">
        <text>O-phospho-L-seryl-[protein] + H2O = L-seryl-[protein] + phosphate</text>
        <dbReference type="Rhea" id="RHEA:20629"/>
        <dbReference type="Rhea" id="RHEA-COMP:9863"/>
        <dbReference type="Rhea" id="RHEA-COMP:11604"/>
        <dbReference type="ChEBI" id="CHEBI:15377"/>
        <dbReference type="ChEBI" id="CHEBI:29999"/>
        <dbReference type="ChEBI" id="CHEBI:43474"/>
        <dbReference type="ChEBI" id="CHEBI:83421"/>
        <dbReference type="EC" id="3.1.3.16"/>
    </reaction>
</comment>
<dbReference type="GO" id="GO:0043409">
    <property type="term" value="P:negative regulation of MAPK cascade"/>
    <property type="evidence" value="ECO:0007669"/>
    <property type="project" value="TreeGrafter"/>
</dbReference>
<comment type="catalytic activity">
    <reaction evidence="5 7">
        <text>O-phospho-L-threonyl-[protein] + H2O = L-threonyl-[protein] + phosphate</text>
        <dbReference type="Rhea" id="RHEA:47004"/>
        <dbReference type="Rhea" id="RHEA-COMP:11060"/>
        <dbReference type="Rhea" id="RHEA-COMP:11605"/>
        <dbReference type="ChEBI" id="CHEBI:15377"/>
        <dbReference type="ChEBI" id="CHEBI:30013"/>
        <dbReference type="ChEBI" id="CHEBI:43474"/>
        <dbReference type="ChEBI" id="CHEBI:61977"/>
        <dbReference type="EC" id="3.1.3.16"/>
    </reaction>
</comment>
<dbReference type="FunFam" id="3.90.190.10:FF:000157">
    <property type="entry name" value="Protein-tyrosine phosphatase"/>
    <property type="match status" value="1"/>
</dbReference>
<name>A0A226E714_FOLCA</name>
<evidence type="ECO:0000259" key="8">
    <source>
        <dbReference type="PROSITE" id="PS50054"/>
    </source>
</evidence>
<evidence type="ECO:0000313" key="10">
    <source>
        <dbReference type="EMBL" id="OXA52386.1"/>
    </source>
</evidence>
<dbReference type="GO" id="GO:0004725">
    <property type="term" value="F:protein tyrosine phosphatase activity"/>
    <property type="evidence" value="ECO:0007669"/>
    <property type="project" value="UniProtKB-EC"/>
</dbReference>
<dbReference type="InterPro" id="IPR029021">
    <property type="entry name" value="Prot-tyrosine_phosphatase-like"/>
</dbReference>
<dbReference type="EC" id="3.1.3.16" evidence="7"/>
<evidence type="ECO:0000256" key="3">
    <source>
        <dbReference type="ARBA" id="ARBA00022912"/>
    </source>
</evidence>
<dbReference type="GO" id="GO:0004722">
    <property type="term" value="F:protein serine/threonine phosphatase activity"/>
    <property type="evidence" value="ECO:0007669"/>
    <property type="project" value="UniProtKB-EC"/>
</dbReference>
<dbReference type="GO" id="GO:0008138">
    <property type="term" value="F:protein tyrosine/serine/threonine phosphatase activity"/>
    <property type="evidence" value="ECO:0007669"/>
    <property type="project" value="UniProtKB-UniRule"/>
</dbReference>
<dbReference type="PANTHER" id="PTHR45682">
    <property type="entry name" value="AGAP008228-PA"/>
    <property type="match status" value="1"/>
</dbReference>
<dbReference type="EMBL" id="LNIX01000007">
    <property type="protein sequence ID" value="OXA52386.1"/>
    <property type="molecule type" value="Genomic_DNA"/>
</dbReference>
<dbReference type="PROSITE" id="PS50056">
    <property type="entry name" value="TYR_PHOSPHATASE_2"/>
    <property type="match status" value="1"/>
</dbReference>
<feature type="domain" description="Tyrosine-protein phosphatase" evidence="8">
    <location>
        <begin position="28"/>
        <end position="183"/>
    </location>
</feature>
<dbReference type="GO" id="GO:0005737">
    <property type="term" value="C:cytoplasm"/>
    <property type="evidence" value="ECO:0007669"/>
    <property type="project" value="TreeGrafter"/>
</dbReference>
<feature type="domain" description="Tyrosine specific protein phosphatases" evidence="9">
    <location>
        <begin position="105"/>
        <end position="162"/>
    </location>
</feature>
<evidence type="ECO:0000256" key="2">
    <source>
        <dbReference type="ARBA" id="ARBA00022801"/>
    </source>
</evidence>
<keyword evidence="3 7" id="KW-0904">Protein phosphatase</keyword>
<dbReference type="InterPro" id="IPR020405">
    <property type="entry name" value="Atypical_DUSP_subfamA"/>
</dbReference>
<dbReference type="PROSITE" id="PS50054">
    <property type="entry name" value="TYR_PHOSPHATASE_DUAL"/>
    <property type="match status" value="1"/>
</dbReference>
<organism evidence="10 11">
    <name type="scientific">Folsomia candida</name>
    <name type="common">Springtail</name>
    <dbReference type="NCBI Taxonomy" id="158441"/>
    <lineage>
        <taxon>Eukaryota</taxon>
        <taxon>Metazoa</taxon>
        <taxon>Ecdysozoa</taxon>
        <taxon>Arthropoda</taxon>
        <taxon>Hexapoda</taxon>
        <taxon>Collembola</taxon>
        <taxon>Entomobryomorpha</taxon>
        <taxon>Isotomoidea</taxon>
        <taxon>Isotomidae</taxon>
        <taxon>Proisotominae</taxon>
        <taxon>Folsomia</taxon>
    </lineage>
</organism>
<dbReference type="STRING" id="158441.A0A226E714"/>
<dbReference type="PANTHER" id="PTHR45682:SF1">
    <property type="entry name" value="DUAL SPECIFICITY PROTEIN PHOSPHATASE 3"/>
    <property type="match status" value="1"/>
</dbReference>
<dbReference type="AlphaFoldDB" id="A0A226E714"/>
<dbReference type="OMA" id="PRKAREC"/>
<evidence type="ECO:0000256" key="7">
    <source>
        <dbReference type="RuleBase" id="RU366038"/>
    </source>
</evidence>
<evidence type="ECO:0000256" key="1">
    <source>
        <dbReference type="ARBA" id="ARBA00008601"/>
    </source>
</evidence>
<evidence type="ECO:0000256" key="6">
    <source>
        <dbReference type="PIRSR" id="PIRSR620405-1"/>
    </source>
</evidence>
<comment type="function">
    <text evidence="7">Dual specificity phosphatase able to dephosphorylate phosphotyrosine, phosphoserine and phosphothreonine residues, with a preference for phosphotyrosine as a substrate.</text>
</comment>
<evidence type="ECO:0000256" key="4">
    <source>
        <dbReference type="ARBA" id="ARBA00047761"/>
    </source>
</evidence>
<comment type="similarity">
    <text evidence="1 7">Belongs to the protein-tyrosine phosphatase family. Non-receptor class dual specificity subfamily.</text>
</comment>
<dbReference type="InterPro" id="IPR000340">
    <property type="entry name" value="Dual-sp_phosphatase_cat-dom"/>
</dbReference>
<dbReference type="InterPro" id="IPR016130">
    <property type="entry name" value="Tyr_Pase_AS"/>
</dbReference>
<protein>
    <recommendedName>
        <fullName evidence="7">Dual specificity protein phosphatase</fullName>
        <ecNumber evidence="7">3.1.3.16</ecNumber>
        <ecNumber evidence="7">3.1.3.48</ecNumber>
    </recommendedName>
</protein>
<dbReference type="EC" id="3.1.3.48" evidence="7"/>
<dbReference type="SUPFAM" id="SSF52799">
    <property type="entry name" value="(Phosphotyrosine protein) phosphatases II"/>
    <property type="match status" value="1"/>
</dbReference>
<keyword evidence="2 7" id="KW-0378">Hydrolase</keyword>
<comment type="catalytic activity">
    <reaction evidence="7">
        <text>O-phospho-L-tyrosyl-[protein] + H2O = L-tyrosyl-[protein] + phosphate</text>
        <dbReference type="Rhea" id="RHEA:10684"/>
        <dbReference type="Rhea" id="RHEA-COMP:10136"/>
        <dbReference type="Rhea" id="RHEA-COMP:20101"/>
        <dbReference type="ChEBI" id="CHEBI:15377"/>
        <dbReference type="ChEBI" id="CHEBI:43474"/>
        <dbReference type="ChEBI" id="CHEBI:46858"/>
        <dbReference type="ChEBI" id="CHEBI:61978"/>
        <dbReference type="EC" id="3.1.3.48"/>
    </reaction>
</comment>
<dbReference type="OrthoDB" id="253091at2759"/>
<dbReference type="Pfam" id="PF00782">
    <property type="entry name" value="DSPc"/>
    <property type="match status" value="1"/>
</dbReference>
<dbReference type="CDD" id="cd14515">
    <property type="entry name" value="DUSP3-like"/>
    <property type="match status" value="1"/>
</dbReference>
<reference evidence="10 11" key="1">
    <citation type="submission" date="2015-12" db="EMBL/GenBank/DDBJ databases">
        <title>The genome of Folsomia candida.</title>
        <authorList>
            <person name="Faddeeva A."/>
            <person name="Derks M.F."/>
            <person name="Anvar Y."/>
            <person name="Smit S."/>
            <person name="Van Straalen N."/>
            <person name="Roelofs D."/>
        </authorList>
    </citation>
    <scope>NUCLEOTIDE SEQUENCE [LARGE SCALE GENOMIC DNA]</scope>
    <source>
        <strain evidence="10 11">VU population</strain>
        <tissue evidence="10">Whole body</tissue>
    </source>
</reference>
<dbReference type="Gene3D" id="3.90.190.10">
    <property type="entry name" value="Protein tyrosine phosphatase superfamily"/>
    <property type="match status" value="1"/>
</dbReference>
<dbReference type="PRINTS" id="PR01909">
    <property type="entry name" value="ADSPHPHTASEA"/>
</dbReference>
<gene>
    <name evidence="10" type="ORF">Fcan01_13824</name>
</gene>
<keyword evidence="11" id="KW-1185">Reference proteome</keyword>
<dbReference type="GO" id="GO:0033549">
    <property type="term" value="F:MAP kinase phosphatase activity"/>
    <property type="evidence" value="ECO:0007669"/>
    <property type="project" value="TreeGrafter"/>
</dbReference>
<dbReference type="InterPro" id="IPR000387">
    <property type="entry name" value="Tyr_Pase_dom"/>
</dbReference>
<accession>A0A226E714</accession>
<evidence type="ECO:0000313" key="11">
    <source>
        <dbReference type="Proteomes" id="UP000198287"/>
    </source>
</evidence>
<dbReference type="PROSITE" id="PS00383">
    <property type="entry name" value="TYR_PHOSPHATASE_1"/>
    <property type="match status" value="1"/>
</dbReference>